<feature type="transmembrane region" description="Helical" evidence="9">
    <location>
        <begin position="52"/>
        <end position="69"/>
    </location>
</feature>
<comment type="caution">
    <text evidence="11">The sequence shown here is derived from an EMBL/GenBank/DDBJ whole genome shotgun (WGS) entry which is preliminary data.</text>
</comment>
<feature type="domain" description="Tripartite ATP-independent periplasmic transporters DctQ component" evidence="10">
    <location>
        <begin position="28"/>
        <end position="159"/>
    </location>
</feature>
<evidence type="ECO:0000256" key="8">
    <source>
        <dbReference type="ARBA" id="ARBA00038436"/>
    </source>
</evidence>
<evidence type="ECO:0000313" key="12">
    <source>
        <dbReference type="Proteomes" id="UP001200430"/>
    </source>
</evidence>
<keyword evidence="5 9" id="KW-0812">Transmembrane</keyword>
<proteinExistence type="inferred from homology"/>
<dbReference type="InterPro" id="IPR007387">
    <property type="entry name" value="TRAP_DctQ"/>
</dbReference>
<evidence type="ECO:0000256" key="3">
    <source>
        <dbReference type="ARBA" id="ARBA00022475"/>
    </source>
</evidence>
<feature type="transmembrane region" description="Helical" evidence="9">
    <location>
        <begin position="132"/>
        <end position="156"/>
    </location>
</feature>
<evidence type="ECO:0000256" key="1">
    <source>
        <dbReference type="ARBA" id="ARBA00004429"/>
    </source>
</evidence>
<dbReference type="PANTHER" id="PTHR35011">
    <property type="entry name" value="2,3-DIKETO-L-GULONATE TRAP TRANSPORTER SMALL PERMEASE PROTEIN YIAM"/>
    <property type="match status" value="1"/>
</dbReference>
<dbReference type="Proteomes" id="UP001200430">
    <property type="component" value="Unassembled WGS sequence"/>
</dbReference>
<sequence>MMITLYKKTINGLSAAMGWLCGIGTLVMGLILFYEVVRRYFFNSPTIWTQEVSVYIFMWCMFGGASYALQKGKHVNIDLLTVKLSPKAQSKLKVLTSFFGALFCSEIAVQGWDMIESAVKYQKHSPTPLHVPLWIPQSALFLGFTLLALQFVVLIIEEIAFIRTGERDSVQEVNH</sequence>
<keyword evidence="4" id="KW-0997">Cell inner membrane</keyword>
<comment type="similarity">
    <text evidence="8">Belongs to the TRAP transporter small permease family.</text>
</comment>
<dbReference type="Pfam" id="PF04290">
    <property type="entry name" value="DctQ"/>
    <property type="match status" value="1"/>
</dbReference>
<gene>
    <name evidence="11" type="ORF">L2W38_08970</name>
</gene>
<evidence type="ECO:0000256" key="2">
    <source>
        <dbReference type="ARBA" id="ARBA00022448"/>
    </source>
</evidence>
<evidence type="ECO:0000256" key="4">
    <source>
        <dbReference type="ARBA" id="ARBA00022519"/>
    </source>
</evidence>
<keyword evidence="12" id="KW-1185">Reference proteome</keyword>
<evidence type="ECO:0000259" key="10">
    <source>
        <dbReference type="Pfam" id="PF04290"/>
    </source>
</evidence>
<comment type="subcellular location">
    <subcellularLocation>
        <location evidence="1">Cell inner membrane</location>
        <topology evidence="1">Multi-pass membrane protein</topology>
    </subcellularLocation>
</comment>
<name>A0ABS9ERP4_9BACT</name>
<protein>
    <submittedName>
        <fullName evidence="11">TRAP transporter small permease</fullName>
    </submittedName>
</protein>
<evidence type="ECO:0000313" key="11">
    <source>
        <dbReference type="EMBL" id="MCF4142951.1"/>
    </source>
</evidence>
<evidence type="ECO:0000256" key="5">
    <source>
        <dbReference type="ARBA" id="ARBA00022692"/>
    </source>
</evidence>
<dbReference type="InterPro" id="IPR055348">
    <property type="entry name" value="DctQ"/>
</dbReference>
<keyword evidence="2" id="KW-0813">Transport</keyword>
<keyword evidence="3" id="KW-1003">Cell membrane</keyword>
<dbReference type="EMBL" id="JAKGUD010000009">
    <property type="protein sequence ID" value="MCF4142951.1"/>
    <property type="molecule type" value="Genomic_DNA"/>
</dbReference>
<feature type="transmembrane region" description="Helical" evidence="9">
    <location>
        <begin position="90"/>
        <end position="112"/>
    </location>
</feature>
<evidence type="ECO:0000256" key="6">
    <source>
        <dbReference type="ARBA" id="ARBA00022989"/>
    </source>
</evidence>
<keyword evidence="6 9" id="KW-1133">Transmembrane helix</keyword>
<evidence type="ECO:0000256" key="9">
    <source>
        <dbReference type="SAM" id="Phobius"/>
    </source>
</evidence>
<dbReference type="RefSeq" id="WP_005661162.1">
    <property type="nucleotide sequence ID" value="NZ_JAKGUD010000009.1"/>
</dbReference>
<accession>A0ABS9ERP4</accession>
<evidence type="ECO:0000256" key="7">
    <source>
        <dbReference type="ARBA" id="ARBA00023136"/>
    </source>
</evidence>
<keyword evidence="7 9" id="KW-0472">Membrane</keyword>
<organism evidence="11 12">
    <name type="scientific">Dethiosulfovibrio marinus</name>
    <dbReference type="NCBI Taxonomy" id="133532"/>
    <lineage>
        <taxon>Bacteria</taxon>
        <taxon>Thermotogati</taxon>
        <taxon>Synergistota</taxon>
        <taxon>Synergistia</taxon>
        <taxon>Synergistales</taxon>
        <taxon>Dethiosulfovibrionaceae</taxon>
        <taxon>Dethiosulfovibrio</taxon>
    </lineage>
</organism>
<reference evidence="11 12" key="1">
    <citation type="submission" date="2022-01" db="EMBL/GenBank/DDBJ databases">
        <title>Dethiosulfovibrio faecalis sp. nov., a novel proteolytic, non-sulfur-reducing bacterium isolated from a marine aquaculture solid waste bioreactor.</title>
        <authorList>
            <person name="Grabowski S."/>
            <person name="Apolinario E."/>
            <person name="Schneider N."/>
            <person name="Marshall C.W."/>
            <person name="Sowers K.R."/>
        </authorList>
    </citation>
    <scope>NUCLEOTIDE SEQUENCE [LARGE SCALE GENOMIC DNA]</scope>
    <source>
        <strain evidence="11 12">DSM 12537</strain>
    </source>
</reference>
<feature type="transmembrane region" description="Helical" evidence="9">
    <location>
        <begin position="12"/>
        <end position="32"/>
    </location>
</feature>